<gene>
    <name evidence="1" type="ORF">ACFSTF_06260</name>
</gene>
<organism evidence="1 2">
    <name type="scientific">Terrilactibacillus laevilacticus</name>
    <dbReference type="NCBI Taxonomy" id="1380157"/>
    <lineage>
        <taxon>Bacteria</taxon>
        <taxon>Bacillati</taxon>
        <taxon>Bacillota</taxon>
        <taxon>Bacilli</taxon>
        <taxon>Bacillales</taxon>
        <taxon>Bacillaceae</taxon>
        <taxon>Terrilactibacillus</taxon>
    </lineage>
</organism>
<comment type="caution">
    <text evidence="1">The sequence shown here is derived from an EMBL/GenBank/DDBJ whole genome shotgun (WGS) entry which is preliminary data.</text>
</comment>
<sequence>MRTGKTSGRRGFAQSFGDFLKQPLKVDEERFNKDGSLAGKTYDINQEINLTIMTKFYNISL</sequence>
<accession>A0ABW5PPX4</accession>
<reference evidence="2" key="1">
    <citation type="journal article" date="2019" name="Int. J. Syst. Evol. Microbiol.">
        <title>The Global Catalogue of Microorganisms (GCM) 10K type strain sequencing project: providing services to taxonomists for standard genome sequencing and annotation.</title>
        <authorList>
            <consortium name="The Broad Institute Genomics Platform"/>
            <consortium name="The Broad Institute Genome Sequencing Center for Infectious Disease"/>
            <person name="Wu L."/>
            <person name="Ma J."/>
        </authorList>
    </citation>
    <scope>NUCLEOTIDE SEQUENCE [LARGE SCALE GENOMIC DNA]</scope>
    <source>
        <strain evidence="2">TISTR 2241</strain>
    </source>
</reference>
<protein>
    <submittedName>
        <fullName evidence="1">Uncharacterized protein</fullName>
    </submittedName>
</protein>
<name>A0ABW5PPX4_9BACI</name>
<proteinExistence type="predicted"/>
<dbReference type="EMBL" id="JBHUMR010000008">
    <property type="protein sequence ID" value="MFD2616913.1"/>
    <property type="molecule type" value="Genomic_DNA"/>
</dbReference>
<keyword evidence="2" id="KW-1185">Reference proteome</keyword>
<dbReference type="Proteomes" id="UP001597458">
    <property type="component" value="Unassembled WGS sequence"/>
</dbReference>
<evidence type="ECO:0000313" key="1">
    <source>
        <dbReference type="EMBL" id="MFD2616913.1"/>
    </source>
</evidence>
<evidence type="ECO:0000313" key="2">
    <source>
        <dbReference type="Proteomes" id="UP001597458"/>
    </source>
</evidence>
<dbReference type="RefSeq" id="WP_386081335.1">
    <property type="nucleotide sequence ID" value="NZ_JBHUMR010000008.1"/>
</dbReference>